<dbReference type="InterPro" id="IPR005097">
    <property type="entry name" value="Sacchrp_dh_NADP-bd"/>
</dbReference>
<dbReference type="PANTHER" id="PTHR43796">
    <property type="entry name" value="CARBOXYNORSPERMIDINE SYNTHASE"/>
    <property type="match status" value="1"/>
</dbReference>
<organism evidence="2">
    <name type="scientific">Leptolyngbya sp. NK1-12</name>
    <dbReference type="NCBI Taxonomy" id="2547451"/>
    <lineage>
        <taxon>Bacteria</taxon>
        <taxon>Bacillati</taxon>
        <taxon>Cyanobacteriota</taxon>
        <taxon>Cyanophyceae</taxon>
        <taxon>Leptolyngbyales</taxon>
        <taxon>Leptolyngbyaceae</taxon>
        <taxon>Leptolyngbya group</taxon>
        <taxon>Leptolyngbya</taxon>
    </lineage>
</organism>
<protein>
    <submittedName>
        <fullName evidence="2">KR domain-containing protein</fullName>
    </submittedName>
</protein>
<dbReference type="PANTHER" id="PTHR43796:SF2">
    <property type="entry name" value="CARBOXYNORSPERMIDINE SYNTHASE"/>
    <property type="match status" value="1"/>
</dbReference>
<sequence>MSQVLILGGQGRIGQSVAADLLAHTQAELILTRRTPQLSPQTNLPNQARIHYQPLDLADEQALVERIAASQLVIHCAGPFRYRDMRVLKHCIDHGVNYVDVSDDRSFTQKALQLRAAAQAAGITAVINTGVFPGISNSMVRLGVEQLDVAERIHLSYVVVGSGGAGVTVMRTTFLGLQHPFPVWIDGQWQTVKPYTARERVEFPQPYGQAAVYWFDMPEAFTLPEAFPVQTVITKFGSIPDLYNHLTWMAARFPAQLMRQPRMIEFLAKVSHQMTSVTDRVTGIGVAMRAEVRGLKQGQPACYSATFAHPHTATAAGQGTGMVAQFLITGELSNPGVWSIEQALPTPLFERGLQERQLTVEAGYCQ</sequence>
<reference evidence="2" key="1">
    <citation type="submission" date="2020-05" db="EMBL/GenBank/DDBJ databases">
        <authorList>
            <person name="Zhu T."/>
            <person name="Keshari N."/>
            <person name="Lu X."/>
        </authorList>
    </citation>
    <scope>NUCLEOTIDE SEQUENCE</scope>
    <source>
        <strain evidence="2">NK1-12</strain>
    </source>
</reference>
<gene>
    <name evidence="2" type="ORF">HJG54_11650</name>
</gene>
<dbReference type="RefSeq" id="WP_316435111.1">
    <property type="nucleotide sequence ID" value="NZ_CP053586.1"/>
</dbReference>
<dbReference type="AlphaFoldDB" id="A0AA96WE32"/>
<evidence type="ECO:0000313" key="2">
    <source>
        <dbReference type="EMBL" id="WNZ23443.1"/>
    </source>
</evidence>
<evidence type="ECO:0000259" key="1">
    <source>
        <dbReference type="Pfam" id="PF03435"/>
    </source>
</evidence>
<dbReference type="Gene3D" id="3.40.50.720">
    <property type="entry name" value="NAD(P)-binding Rossmann-like Domain"/>
    <property type="match status" value="1"/>
</dbReference>
<proteinExistence type="predicted"/>
<dbReference type="Pfam" id="PF03435">
    <property type="entry name" value="Sacchrp_dh_NADP"/>
    <property type="match status" value="1"/>
</dbReference>
<accession>A0AA96WE32</accession>
<feature type="domain" description="Saccharopine dehydrogenase NADP binding" evidence="1">
    <location>
        <begin position="4"/>
        <end position="126"/>
    </location>
</feature>
<name>A0AA96WE32_9CYAN</name>
<dbReference type="SUPFAM" id="SSF51735">
    <property type="entry name" value="NAD(P)-binding Rossmann-fold domains"/>
    <property type="match status" value="1"/>
</dbReference>
<dbReference type="EMBL" id="CP053586">
    <property type="protein sequence ID" value="WNZ23443.1"/>
    <property type="molecule type" value="Genomic_DNA"/>
</dbReference>
<dbReference type="Gene3D" id="3.30.360.10">
    <property type="entry name" value="Dihydrodipicolinate Reductase, domain 2"/>
    <property type="match status" value="1"/>
</dbReference>
<dbReference type="InterPro" id="IPR036291">
    <property type="entry name" value="NAD(P)-bd_dom_sf"/>
</dbReference>